<dbReference type="InterPro" id="IPR027843">
    <property type="entry name" value="DUF4440"/>
</dbReference>
<name>G5JDM6_CROWT</name>
<dbReference type="NCBIfam" id="TIGR02246">
    <property type="entry name" value="SgcJ/EcaC family oxidoreductase"/>
    <property type="match status" value="1"/>
</dbReference>
<organism evidence="2 3">
    <name type="scientific">Crocosphaera watsonii WH 0003</name>
    <dbReference type="NCBI Taxonomy" id="423471"/>
    <lineage>
        <taxon>Bacteria</taxon>
        <taxon>Bacillati</taxon>
        <taxon>Cyanobacteriota</taxon>
        <taxon>Cyanophyceae</taxon>
        <taxon>Oscillatoriophycideae</taxon>
        <taxon>Chroococcales</taxon>
        <taxon>Aphanothecaceae</taxon>
        <taxon>Crocosphaera</taxon>
    </lineage>
</organism>
<dbReference type="Pfam" id="PF14534">
    <property type="entry name" value="DUF4440"/>
    <property type="match status" value="1"/>
</dbReference>
<dbReference type="InterPro" id="IPR011944">
    <property type="entry name" value="Steroid_delta5-4_isomerase"/>
</dbReference>
<evidence type="ECO:0000313" key="2">
    <source>
        <dbReference type="EMBL" id="EHJ09700.1"/>
    </source>
</evidence>
<evidence type="ECO:0000259" key="1">
    <source>
        <dbReference type="Pfam" id="PF14534"/>
    </source>
</evidence>
<reference evidence="2 3" key="1">
    <citation type="journal article" date="2011" name="Front. Microbiol.">
        <title>Two Strains of Crocosphaera watsonii with Highly Conserved Genomes are Distinguished by Strain-Specific Features.</title>
        <authorList>
            <person name="Bench S.R."/>
            <person name="Ilikchyan I.N."/>
            <person name="Tripp H.J."/>
            <person name="Zehr J.P."/>
        </authorList>
    </citation>
    <scope>NUCLEOTIDE SEQUENCE [LARGE SCALE GENOMIC DNA]</scope>
    <source>
        <strain evidence="2 3">WH 0003</strain>
    </source>
</reference>
<dbReference type="PATRIC" id="fig|423471.3.peg.5154"/>
<dbReference type="Proteomes" id="UP000003477">
    <property type="component" value="Unassembled WGS sequence"/>
</dbReference>
<comment type="caution">
    <text evidence="2">The sequence shown here is derived from an EMBL/GenBank/DDBJ whole genome shotgun (WGS) entry which is preliminary data.</text>
</comment>
<dbReference type="Gene3D" id="3.10.450.50">
    <property type="match status" value="1"/>
</dbReference>
<dbReference type="GO" id="GO:0016787">
    <property type="term" value="F:hydrolase activity"/>
    <property type="evidence" value="ECO:0007669"/>
    <property type="project" value="UniProtKB-KW"/>
</dbReference>
<dbReference type="InterPro" id="IPR032710">
    <property type="entry name" value="NTF2-like_dom_sf"/>
</dbReference>
<evidence type="ECO:0000313" key="3">
    <source>
        <dbReference type="Proteomes" id="UP000003477"/>
    </source>
</evidence>
<sequence length="135" mass="15565">MNLPSVMAQNVEDEKSIELLIEQYNQARVEKDVNLLEKILSTDVDQLVSSGEWRRGIETAIQGMLRSSNRNPGQRTITFEKIRFVQANVAIVDTKYEIKLENNTARNLWSTFIVVQQEGEWKIAAIRNMSPTRQQ</sequence>
<feature type="domain" description="DUF4440" evidence="1">
    <location>
        <begin position="17"/>
        <end position="123"/>
    </location>
</feature>
<gene>
    <name evidence="2" type="ORF">CWATWH0003_5517</name>
</gene>
<dbReference type="EMBL" id="AESD01000866">
    <property type="protein sequence ID" value="EHJ09700.1"/>
    <property type="molecule type" value="Genomic_DNA"/>
</dbReference>
<proteinExistence type="predicted"/>
<dbReference type="AlphaFoldDB" id="G5JDM6"/>
<dbReference type="SUPFAM" id="SSF54427">
    <property type="entry name" value="NTF2-like"/>
    <property type="match status" value="1"/>
</dbReference>
<protein>
    <submittedName>
        <fullName evidence="2">Alpha/beta hydrolase fold-3 domain protein</fullName>
    </submittedName>
</protein>
<accession>G5JDM6</accession>
<keyword evidence="2" id="KW-0378">Hydrolase</keyword>